<dbReference type="EMBL" id="JADBJN010000004">
    <property type="protein sequence ID" value="KAG5667452.1"/>
    <property type="molecule type" value="Genomic_DNA"/>
</dbReference>
<dbReference type="Pfam" id="PF13193">
    <property type="entry name" value="AMP-binding_C"/>
    <property type="match status" value="1"/>
</dbReference>
<dbReference type="Pfam" id="PF00501">
    <property type="entry name" value="AMP-binding"/>
    <property type="match status" value="1"/>
</dbReference>
<keyword evidence="8" id="KW-1185">Reference proteome</keyword>
<evidence type="ECO:0000313" key="8">
    <source>
        <dbReference type="Proteomes" id="UP001107558"/>
    </source>
</evidence>
<evidence type="ECO:0000313" key="7">
    <source>
        <dbReference type="EMBL" id="KAG5667452.1"/>
    </source>
</evidence>
<evidence type="ECO:0000256" key="1">
    <source>
        <dbReference type="ARBA" id="ARBA00004275"/>
    </source>
</evidence>
<dbReference type="InterPro" id="IPR000873">
    <property type="entry name" value="AMP-dep_synth/lig_dom"/>
</dbReference>
<dbReference type="InterPro" id="IPR025110">
    <property type="entry name" value="AMP-bd_C"/>
</dbReference>
<evidence type="ECO:0000256" key="3">
    <source>
        <dbReference type="ARBA" id="ARBA00022598"/>
    </source>
</evidence>
<dbReference type="InterPro" id="IPR045851">
    <property type="entry name" value="AMP-bd_C_sf"/>
</dbReference>
<comment type="subcellular location">
    <subcellularLocation>
        <location evidence="1">Peroxisome</location>
    </subcellularLocation>
</comment>
<evidence type="ECO:0000259" key="5">
    <source>
        <dbReference type="Pfam" id="PF00501"/>
    </source>
</evidence>
<dbReference type="GO" id="GO:0016405">
    <property type="term" value="F:CoA-ligase activity"/>
    <property type="evidence" value="ECO:0007669"/>
    <property type="project" value="TreeGrafter"/>
</dbReference>
<dbReference type="PANTHER" id="PTHR24096">
    <property type="entry name" value="LONG-CHAIN-FATTY-ACID--COA LIGASE"/>
    <property type="match status" value="1"/>
</dbReference>
<dbReference type="Proteomes" id="UP001107558">
    <property type="component" value="Chromosome 4"/>
</dbReference>
<name>A0A9J6BC82_POLVA</name>
<evidence type="ECO:0000256" key="2">
    <source>
        <dbReference type="ARBA" id="ARBA00006432"/>
    </source>
</evidence>
<dbReference type="PANTHER" id="PTHR24096:SF149">
    <property type="entry name" value="AMP-BINDING DOMAIN-CONTAINING PROTEIN-RELATED"/>
    <property type="match status" value="1"/>
</dbReference>
<dbReference type="Gene3D" id="3.40.50.980">
    <property type="match status" value="2"/>
</dbReference>
<dbReference type="FunFam" id="3.30.300.30:FF:000007">
    <property type="entry name" value="4-coumarate--CoA ligase 2"/>
    <property type="match status" value="1"/>
</dbReference>
<proteinExistence type="inferred from homology"/>
<accession>A0A9J6BC82</accession>
<reference evidence="7" key="1">
    <citation type="submission" date="2021-03" db="EMBL/GenBank/DDBJ databases">
        <title>Chromosome level genome of the anhydrobiotic midge Polypedilum vanderplanki.</title>
        <authorList>
            <person name="Yoshida Y."/>
            <person name="Kikawada T."/>
            <person name="Gusev O."/>
        </authorList>
    </citation>
    <scope>NUCLEOTIDE SEQUENCE</scope>
    <source>
        <strain evidence="7">NIAS01</strain>
        <tissue evidence="7">Whole body or cell culture</tissue>
    </source>
</reference>
<evidence type="ECO:0000256" key="4">
    <source>
        <dbReference type="ARBA" id="ARBA00023140"/>
    </source>
</evidence>
<protein>
    <submittedName>
        <fullName evidence="7">Uncharacterized protein</fullName>
    </submittedName>
</protein>
<dbReference type="GO" id="GO:0005777">
    <property type="term" value="C:peroxisome"/>
    <property type="evidence" value="ECO:0007669"/>
    <property type="project" value="UniProtKB-SubCell"/>
</dbReference>
<organism evidence="7 8">
    <name type="scientific">Polypedilum vanderplanki</name>
    <name type="common">Sleeping chironomid midge</name>
    <dbReference type="NCBI Taxonomy" id="319348"/>
    <lineage>
        <taxon>Eukaryota</taxon>
        <taxon>Metazoa</taxon>
        <taxon>Ecdysozoa</taxon>
        <taxon>Arthropoda</taxon>
        <taxon>Hexapoda</taxon>
        <taxon>Insecta</taxon>
        <taxon>Pterygota</taxon>
        <taxon>Neoptera</taxon>
        <taxon>Endopterygota</taxon>
        <taxon>Diptera</taxon>
        <taxon>Nematocera</taxon>
        <taxon>Chironomoidea</taxon>
        <taxon>Chironomidae</taxon>
        <taxon>Chironominae</taxon>
        <taxon>Polypedilum</taxon>
        <taxon>Polypedilum</taxon>
    </lineage>
</organism>
<dbReference type="AlphaFoldDB" id="A0A9J6BC82"/>
<keyword evidence="4" id="KW-0576">Peroxisome</keyword>
<gene>
    <name evidence="7" type="ORF">PVAND_015432</name>
</gene>
<sequence>MEKNIIYSGEYEKKLENISFGEFILESLNKGGYREFLINGETGQIWTYVDALRETKKIANCLYSFGIKRNDKIAIISENRHEIAAIHLASFCLNSIVAPINFSYTSREIKHALKLSQPRIVFVSNLSATPAIDAYKGLDFVEKIVHFDKLSSDDCAIALNDFVAKYKKNNFNLEEIVNQPIDIYSQSALIYLSSGTTGLPKGCELTQGNVFFTLRQYIDIQETFEHFQKFNRILNIAPWFHLLGFGNLFFSVISSQFANVYLSKFCPMLFLRTIEKYKIISMVAPPPIVLFLAKHPLVDQFNLSSLRYLTSGGAPLGKEVENEIKSRFKGNLHIFQLYGMTEILAATVFFKIENSVQQSVGIILKGVYAKVIDSNGVTLGPNKVGELCFKGPNVMKGYVGDPKATTETIDKDGWLHTGDLGYYDENFYFFIVDRLKELIKYKGFQIAPAEIEALLLSHPKIKDAGVIGIPNDVAGELPFAFVVKQPNIELTEDEVKDFIAQNASKEKWLRGGVKFIEEVPKNPSGKILRRELRETYKTIKSNL</sequence>
<dbReference type="InterPro" id="IPR020845">
    <property type="entry name" value="AMP-binding_CS"/>
</dbReference>
<feature type="domain" description="AMP-dependent synthetase/ligase" evidence="5">
    <location>
        <begin position="34"/>
        <end position="398"/>
    </location>
</feature>
<keyword evidence="3" id="KW-0436">Ligase</keyword>
<dbReference type="SUPFAM" id="SSF56801">
    <property type="entry name" value="Acetyl-CoA synthetase-like"/>
    <property type="match status" value="1"/>
</dbReference>
<dbReference type="Gene3D" id="2.30.38.10">
    <property type="entry name" value="Luciferase, Domain 3"/>
    <property type="match status" value="1"/>
</dbReference>
<dbReference type="CDD" id="cd05911">
    <property type="entry name" value="Firefly_Luc_like"/>
    <property type="match status" value="1"/>
</dbReference>
<feature type="domain" description="AMP-binding enzyme C-terminal" evidence="6">
    <location>
        <begin position="450"/>
        <end position="526"/>
    </location>
</feature>
<dbReference type="PROSITE" id="PS00455">
    <property type="entry name" value="AMP_BINDING"/>
    <property type="match status" value="1"/>
</dbReference>
<dbReference type="OrthoDB" id="10253869at2759"/>
<comment type="similarity">
    <text evidence="2">Belongs to the ATP-dependent AMP-binding enzyme family.</text>
</comment>
<dbReference type="Gene3D" id="3.30.300.30">
    <property type="match status" value="1"/>
</dbReference>
<evidence type="ECO:0000259" key="6">
    <source>
        <dbReference type="Pfam" id="PF13193"/>
    </source>
</evidence>
<comment type="caution">
    <text evidence="7">The sequence shown here is derived from an EMBL/GenBank/DDBJ whole genome shotgun (WGS) entry which is preliminary data.</text>
</comment>